<dbReference type="Proteomes" id="UP000887565">
    <property type="component" value="Unplaced"/>
</dbReference>
<organism evidence="1 2">
    <name type="scientific">Romanomermis culicivorax</name>
    <name type="common">Nematode worm</name>
    <dbReference type="NCBI Taxonomy" id="13658"/>
    <lineage>
        <taxon>Eukaryota</taxon>
        <taxon>Metazoa</taxon>
        <taxon>Ecdysozoa</taxon>
        <taxon>Nematoda</taxon>
        <taxon>Enoplea</taxon>
        <taxon>Dorylaimia</taxon>
        <taxon>Mermithida</taxon>
        <taxon>Mermithoidea</taxon>
        <taxon>Mermithidae</taxon>
        <taxon>Romanomermis</taxon>
    </lineage>
</organism>
<reference evidence="2" key="1">
    <citation type="submission" date="2022-11" db="UniProtKB">
        <authorList>
            <consortium name="WormBaseParasite"/>
        </authorList>
    </citation>
    <scope>IDENTIFICATION</scope>
</reference>
<dbReference type="WBParaSite" id="nRc.2.0.1.t21536-RA">
    <property type="protein sequence ID" value="nRc.2.0.1.t21536-RA"/>
    <property type="gene ID" value="nRc.2.0.1.g21536"/>
</dbReference>
<dbReference type="AlphaFoldDB" id="A0A915J531"/>
<proteinExistence type="predicted"/>
<accession>A0A915J531</accession>
<keyword evidence="1" id="KW-1185">Reference proteome</keyword>
<evidence type="ECO:0000313" key="1">
    <source>
        <dbReference type="Proteomes" id="UP000887565"/>
    </source>
</evidence>
<evidence type="ECO:0000313" key="2">
    <source>
        <dbReference type="WBParaSite" id="nRc.2.0.1.t21536-RA"/>
    </source>
</evidence>
<sequence>MSLTLVMIATVETLSRAKPLIGRAVNKNAAMMYCRTALKANKHARPVLGVAQPASSTPTVEPRLPSEATQLPNYTHFQNTDSPHCVTLLTPCHPPHIDPSVEFFTPHTLPEMVLINFLRLPWCSNHHGHSHSRNECFAHFVPIFLRTLSSLIPRTTTAHLA</sequence>
<name>A0A915J531_ROMCU</name>
<protein>
    <submittedName>
        <fullName evidence="2">Uncharacterized protein</fullName>
    </submittedName>
</protein>